<accession>A0A8X8CID8</accession>
<feature type="transmembrane region" description="Helical" evidence="3">
    <location>
        <begin position="12"/>
        <end position="30"/>
    </location>
</feature>
<name>A0A8X8CID8_POPTO</name>
<dbReference type="InterPro" id="IPR044839">
    <property type="entry name" value="NDR1-like"/>
</dbReference>
<evidence type="ECO:0000313" key="5">
    <source>
        <dbReference type="Proteomes" id="UP000886885"/>
    </source>
</evidence>
<keyword evidence="5" id="KW-1185">Reference proteome</keyword>
<evidence type="ECO:0000256" key="1">
    <source>
        <dbReference type="ARBA" id="ARBA00004370"/>
    </source>
</evidence>
<comment type="subcellular location">
    <subcellularLocation>
        <location evidence="1">Membrane</location>
    </subcellularLocation>
</comment>
<dbReference type="GO" id="GO:0009506">
    <property type="term" value="C:plasmodesma"/>
    <property type="evidence" value="ECO:0007669"/>
    <property type="project" value="TreeGrafter"/>
</dbReference>
<dbReference type="PANTHER" id="PTHR31415:SF52">
    <property type="entry name" value="LATE EMBRYOGENESIS ABUNDANT (LEA) HYDROXYPROLINE-RICH GLYCOPROTEIN FAMILY-RELATED"/>
    <property type="match status" value="1"/>
</dbReference>
<dbReference type="EMBL" id="JAAWWB010000022">
    <property type="protein sequence ID" value="KAG6755405.1"/>
    <property type="molecule type" value="Genomic_DNA"/>
</dbReference>
<keyword evidence="3" id="KW-1133">Transmembrane helix</keyword>
<protein>
    <recommendedName>
        <fullName evidence="6">Late embryogenesis abundant protein LEA-2 subgroup domain-containing protein</fullName>
    </recommendedName>
</protein>
<dbReference type="AlphaFoldDB" id="A0A8X8CID8"/>
<reference evidence="4" key="1">
    <citation type="journal article" date="2020" name="bioRxiv">
        <title>Hybrid origin of Populus tomentosa Carr. identified through genome sequencing and phylogenomic analysis.</title>
        <authorList>
            <person name="An X."/>
            <person name="Gao K."/>
            <person name="Chen Z."/>
            <person name="Li J."/>
            <person name="Yang X."/>
            <person name="Yang X."/>
            <person name="Zhou J."/>
            <person name="Guo T."/>
            <person name="Zhao T."/>
            <person name="Huang S."/>
            <person name="Miao D."/>
            <person name="Khan W.U."/>
            <person name="Rao P."/>
            <person name="Ye M."/>
            <person name="Lei B."/>
            <person name="Liao W."/>
            <person name="Wang J."/>
            <person name="Ji L."/>
            <person name="Li Y."/>
            <person name="Guo B."/>
            <person name="Mustafa N.S."/>
            <person name="Li S."/>
            <person name="Yun Q."/>
            <person name="Keller S.R."/>
            <person name="Mao J."/>
            <person name="Zhang R."/>
            <person name="Strauss S.H."/>
        </authorList>
    </citation>
    <scope>NUCLEOTIDE SEQUENCE</scope>
    <source>
        <strain evidence="4">GM15</strain>
        <tissue evidence="4">Leaf</tissue>
    </source>
</reference>
<dbReference type="PANTHER" id="PTHR31415">
    <property type="entry name" value="OS05G0367900 PROTEIN"/>
    <property type="match status" value="1"/>
</dbReference>
<keyword evidence="2 3" id="KW-0472">Membrane</keyword>
<proteinExistence type="predicted"/>
<evidence type="ECO:0000313" key="4">
    <source>
        <dbReference type="EMBL" id="KAG6755405.1"/>
    </source>
</evidence>
<keyword evidence="3" id="KW-0812">Transmembrane</keyword>
<evidence type="ECO:0008006" key="6">
    <source>
        <dbReference type="Google" id="ProtNLM"/>
    </source>
</evidence>
<gene>
    <name evidence="4" type="ORF">POTOM_041227</name>
</gene>
<comment type="caution">
    <text evidence="4">The sequence shown here is derived from an EMBL/GenBank/DDBJ whole genome shotgun (WGS) entry which is preliminary data.</text>
</comment>
<dbReference type="GO" id="GO:0005886">
    <property type="term" value="C:plasma membrane"/>
    <property type="evidence" value="ECO:0007669"/>
    <property type="project" value="TreeGrafter"/>
</dbReference>
<dbReference type="Proteomes" id="UP000886885">
    <property type="component" value="Chromosome 11D"/>
</dbReference>
<dbReference type="OrthoDB" id="1914670at2759"/>
<organism evidence="4 5">
    <name type="scientific">Populus tomentosa</name>
    <name type="common">Chinese white poplar</name>
    <dbReference type="NCBI Taxonomy" id="118781"/>
    <lineage>
        <taxon>Eukaryota</taxon>
        <taxon>Viridiplantae</taxon>
        <taxon>Streptophyta</taxon>
        <taxon>Embryophyta</taxon>
        <taxon>Tracheophyta</taxon>
        <taxon>Spermatophyta</taxon>
        <taxon>Magnoliopsida</taxon>
        <taxon>eudicotyledons</taxon>
        <taxon>Gunneridae</taxon>
        <taxon>Pentapetalae</taxon>
        <taxon>rosids</taxon>
        <taxon>fabids</taxon>
        <taxon>Malpighiales</taxon>
        <taxon>Salicaceae</taxon>
        <taxon>Saliceae</taxon>
        <taxon>Populus</taxon>
    </lineage>
</organism>
<dbReference type="GO" id="GO:0098542">
    <property type="term" value="P:defense response to other organism"/>
    <property type="evidence" value="ECO:0007669"/>
    <property type="project" value="InterPro"/>
</dbReference>
<sequence>MSDSGGGCCKCCFNFIFTLGLTALFMWLSLRASSPDCLLSKFYLPLDQTSNSSNPTSLEFELRLKNTNKDKGVYYDPINVTFYTPNKSHVIGNFTITKFYQGHKKNARKNGTIPIIDRDVVSRAAPPANGSTAPFRVDLVTSVRYKILMFKTKRHTIRVGANVDVNGTLIKVNRKDIKLKSNADKIRSYCGQMGFFFANLLVLDNLLLVGKNTGYPEMVAASISEQSIQVYGLRRPFYSGNVELKSPLSFTKTSVITAFSPNCWMLNFGKALATPFSVFSSTKIHFIWRNCHLTES</sequence>
<evidence type="ECO:0000256" key="3">
    <source>
        <dbReference type="SAM" id="Phobius"/>
    </source>
</evidence>
<evidence type="ECO:0000256" key="2">
    <source>
        <dbReference type="ARBA" id="ARBA00023136"/>
    </source>
</evidence>